<dbReference type="Proteomes" id="UP001565368">
    <property type="component" value="Unassembled WGS sequence"/>
</dbReference>
<dbReference type="RefSeq" id="XP_069207137.1">
    <property type="nucleotide sequence ID" value="XM_069355066.1"/>
</dbReference>
<dbReference type="EMBL" id="JBBXJM010000005">
    <property type="protein sequence ID" value="KAL1407193.1"/>
    <property type="molecule type" value="Genomic_DNA"/>
</dbReference>
<protein>
    <submittedName>
        <fullName evidence="3">Uncharacterized protein</fullName>
    </submittedName>
</protein>
<sequence length="137" mass="13386">MLPAVLLLVPLAAAAPAATVDSGIVPDVQGPGFNFSTTGTYVVPGAGVHHTLPPVLSANATAAANQTFITIKTIDSFPTAVLITTTDAWPSSASSSSASAGASQPKSSATPSAKNAADALRPAALVLLVALAAVIAI</sequence>
<feature type="signal peptide" evidence="2">
    <location>
        <begin position="1"/>
        <end position="19"/>
    </location>
</feature>
<gene>
    <name evidence="3" type="ORF">Q8F55_006609</name>
</gene>
<name>A0ABR3PYL1_9TREE</name>
<keyword evidence="2" id="KW-0732">Signal</keyword>
<accession>A0ABR3PYL1</accession>
<evidence type="ECO:0000256" key="1">
    <source>
        <dbReference type="SAM" id="MobiDB-lite"/>
    </source>
</evidence>
<evidence type="ECO:0000256" key="2">
    <source>
        <dbReference type="SAM" id="SignalP"/>
    </source>
</evidence>
<comment type="caution">
    <text evidence="3">The sequence shown here is derived from an EMBL/GenBank/DDBJ whole genome shotgun (WGS) entry which is preliminary data.</text>
</comment>
<feature type="compositionally biased region" description="Low complexity" evidence="1">
    <location>
        <begin position="91"/>
        <end position="113"/>
    </location>
</feature>
<organism evidence="3 4">
    <name type="scientific">Vanrija albida</name>
    <dbReference type="NCBI Taxonomy" id="181172"/>
    <lineage>
        <taxon>Eukaryota</taxon>
        <taxon>Fungi</taxon>
        <taxon>Dikarya</taxon>
        <taxon>Basidiomycota</taxon>
        <taxon>Agaricomycotina</taxon>
        <taxon>Tremellomycetes</taxon>
        <taxon>Trichosporonales</taxon>
        <taxon>Trichosporonaceae</taxon>
        <taxon>Vanrija</taxon>
    </lineage>
</organism>
<dbReference type="GeneID" id="95987652"/>
<evidence type="ECO:0000313" key="3">
    <source>
        <dbReference type="EMBL" id="KAL1407193.1"/>
    </source>
</evidence>
<keyword evidence="4" id="KW-1185">Reference proteome</keyword>
<evidence type="ECO:0000313" key="4">
    <source>
        <dbReference type="Proteomes" id="UP001565368"/>
    </source>
</evidence>
<reference evidence="3 4" key="1">
    <citation type="submission" date="2023-08" db="EMBL/GenBank/DDBJ databases">
        <title>Annotated Genome Sequence of Vanrija albida AlHP1.</title>
        <authorList>
            <person name="Herzog R."/>
        </authorList>
    </citation>
    <scope>NUCLEOTIDE SEQUENCE [LARGE SCALE GENOMIC DNA]</scope>
    <source>
        <strain evidence="3 4">AlHP1</strain>
    </source>
</reference>
<feature type="chain" id="PRO_5047443892" evidence="2">
    <location>
        <begin position="20"/>
        <end position="137"/>
    </location>
</feature>
<proteinExistence type="predicted"/>
<feature type="region of interest" description="Disordered" evidence="1">
    <location>
        <begin position="89"/>
        <end position="113"/>
    </location>
</feature>